<proteinExistence type="inferred from homology"/>
<feature type="domain" description="Fe-containing alcohol dehydrogenase-like C-terminal" evidence="4">
    <location>
        <begin position="172"/>
        <end position="377"/>
    </location>
</feature>
<dbReference type="FunFam" id="1.20.1090.10:FF:000001">
    <property type="entry name" value="Aldehyde-alcohol dehydrogenase"/>
    <property type="match status" value="1"/>
</dbReference>
<dbReference type="AlphaFoldDB" id="A0A919WLL0"/>
<accession>A0A919WLL0</accession>
<dbReference type="EMBL" id="BORC01000009">
    <property type="protein sequence ID" value="GIN63968.1"/>
    <property type="molecule type" value="Genomic_DNA"/>
</dbReference>
<sequence>MKEFYLPTKIFMGDDALDRLEQLTNENIFLITDPFIEKSGMLDEVLARMKGRNNDFEVFSEIVPDPPIETVVSGVKVIEELNPGVIIAFGGGSTIDAAKAIKDFAIKLSILKTEPKLIAIPTTSGTGTEVTSFSVITDQEKQLKYPIVSDSLLPQEAILAPNLVKSVPPAITADTGMDVLTHGIEAYVSINATDFSDAFAEKAIQLIFEYLPRAYKNGEDLEAREKVHHASCLAGIAFNIAGLGINHSIAHASGAHFHIPHGRMNSLLLTTVIEFNADIQDFSNRHYSNAAKKYAKLAKILGLSSTNCRIGVKNLNQHIRLLQKELDMPTSLRQCGVTYDQVVKEKRVISEAALIDACTKTNCKIPALEDLEKIIESIK</sequence>
<dbReference type="Gene3D" id="3.40.50.1970">
    <property type="match status" value="1"/>
</dbReference>
<keyword evidence="2" id="KW-0560">Oxidoreductase</keyword>
<dbReference type="PANTHER" id="PTHR11496">
    <property type="entry name" value="ALCOHOL DEHYDROGENASE"/>
    <property type="match status" value="1"/>
</dbReference>
<dbReference type="InterPro" id="IPR001670">
    <property type="entry name" value="ADH_Fe/GldA"/>
</dbReference>
<dbReference type="PANTHER" id="PTHR11496:SF83">
    <property type="entry name" value="HYDROXYACID-OXOACID TRANSHYDROGENASE, MITOCHONDRIAL"/>
    <property type="match status" value="1"/>
</dbReference>
<dbReference type="Pfam" id="PF00465">
    <property type="entry name" value="Fe-ADH"/>
    <property type="match status" value="1"/>
</dbReference>
<evidence type="ECO:0000256" key="1">
    <source>
        <dbReference type="ARBA" id="ARBA00007358"/>
    </source>
</evidence>
<dbReference type="RefSeq" id="WP_280526684.1">
    <property type="nucleotide sequence ID" value="NZ_BORC01000009.1"/>
</dbReference>
<dbReference type="Gene3D" id="1.20.1090.10">
    <property type="entry name" value="Dehydroquinate synthase-like - alpha domain"/>
    <property type="match status" value="1"/>
</dbReference>
<evidence type="ECO:0000313" key="6">
    <source>
        <dbReference type="Proteomes" id="UP000682111"/>
    </source>
</evidence>
<dbReference type="GO" id="GO:0004022">
    <property type="term" value="F:alcohol dehydrogenase (NAD+) activity"/>
    <property type="evidence" value="ECO:0007669"/>
    <property type="project" value="TreeGrafter"/>
</dbReference>
<dbReference type="InterPro" id="IPR056798">
    <property type="entry name" value="ADH_Fe_C"/>
</dbReference>
<dbReference type="Proteomes" id="UP000682111">
    <property type="component" value="Unassembled WGS sequence"/>
</dbReference>
<dbReference type="SUPFAM" id="SSF56796">
    <property type="entry name" value="Dehydroquinate synthase-like"/>
    <property type="match status" value="1"/>
</dbReference>
<evidence type="ECO:0000256" key="2">
    <source>
        <dbReference type="ARBA" id="ARBA00023002"/>
    </source>
</evidence>
<dbReference type="Pfam" id="PF25137">
    <property type="entry name" value="ADH_Fe_C"/>
    <property type="match status" value="1"/>
</dbReference>
<gene>
    <name evidence="5" type="primary">eutG_2</name>
    <name evidence="5" type="ORF">J27TS8_39610</name>
</gene>
<dbReference type="FunFam" id="3.40.50.1970:FF:000003">
    <property type="entry name" value="Alcohol dehydrogenase, iron-containing"/>
    <property type="match status" value="1"/>
</dbReference>
<organism evidence="5 6">
    <name type="scientific">Robertmurraya siralis</name>
    <dbReference type="NCBI Taxonomy" id="77777"/>
    <lineage>
        <taxon>Bacteria</taxon>
        <taxon>Bacillati</taxon>
        <taxon>Bacillota</taxon>
        <taxon>Bacilli</taxon>
        <taxon>Bacillales</taxon>
        <taxon>Bacillaceae</taxon>
        <taxon>Robertmurraya</taxon>
    </lineage>
</organism>
<comment type="similarity">
    <text evidence="1">Belongs to the iron-containing alcohol dehydrogenase family.</text>
</comment>
<reference evidence="5" key="1">
    <citation type="submission" date="2021-03" db="EMBL/GenBank/DDBJ databases">
        <title>Antimicrobial resistance genes in bacteria isolated from Japanese honey, and their potential for conferring macrolide and lincosamide resistance in the American foulbrood pathogen Paenibacillus larvae.</title>
        <authorList>
            <person name="Okamoto M."/>
            <person name="Kumagai M."/>
            <person name="Kanamori H."/>
            <person name="Takamatsu D."/>
        </authorList>
    </citation>
    <scope>NUCLEOTIDE SEQUENCE</scope>
    <source>
        <strain evidence="5">J27TS8</strain>
    </source>
</reference>
<comment type="caution">
    <text evidence="5">The sequence shown here is derived from an EMBL/GenBank/DDBJ whole genome shotgun (WGS) entry which is preliminary data.</text>
</comment>
<feature type="domain" description="Alcohol dehydrogenase iron-type/glycerol dehydrogenase GldA" evidence="3">
    <location>
        <begin position="7"/>
        <end position="161"/>
    </location>
</feature>
<protein>
    <submittedName>
        <fullName evidence="5">Alcohol dehydrogenase</fullName>
    </submittedName>
</protein>
<evidence type="ECO:0000259" key="4">
    <source>
        <dbReference type="Pfam" id="PF25137"/>
    </source>
</evidence>
<keyword evidence="6" id="KW-1185">Reference proteome</keyword>
<evidence type="ECO:0000259" key="3">
    <source>
        <dbReference type="Pfam" id="PF00465"/>
    </source>
</evidence>
<evidence type="ECO:0000313" key="5">
    <source>
        <dbReference type="EMBL" id="GIN63968.1"/>
    </source>
</evidence>
<dbReference type="InterPro" id="IPR039697">
    <property type="entry name" value="Alcohol_dehydrogenase_Fe"/>
</dbReference>
<dbReference type="CDD" id="cd08180">
    <property type="entry name" value="PDD"/>
    <property type="match status" value="1"/>
</dbReference>
<dbReference type="GO" id="GO:0046872">
    <property type="term" value="F:metal ion binding"/>
    <property type="evidence" value="ECO:0007669"/>
    <property type="project" value="InterPro"/>
</dbReference>
<name>A0A919WLL0_9BACI</name>